<evidence type="ECO:0000256" key="4">
    <source>
        <dbReference type="PROSITE-ProRule" id="PRU00024"/>
    </source>
</evidence>
<dbReference type="PROSITE" id="PS50089">
    <property type="entry name" value="ZF_RING_2"/>
    <property type="match status" value="1"/>
</dbReference>
<keyword evidence="1" id="KW-0479">Metal-binding</keyword>
<dbReference type="PROSITE" id="PS50188">
    <property type="entry name" value="B302_SPRY"/>
    <property type="match status" value="1"/>
</dbReference>
<dbReference type="PROSITE" id="PS50119">
    <property type="entry name" value="ZF_BBOX"/>
    <property type="match status" value="1"/>
</dbReference>
<feature type="domain" description="B box-type" evidence="6">
    <location>
        <begin position="90"/>
        <end position="127"/>
    </location>
</feature>
<dbReference type="InterPro" id="IPR013320">
    <property type="entry name" value="ConA-like_dom_sf"/>
</dbReference>
<dbReference type="InterPro" id="IPR006574">
    <property type="entry name" value="PRY"/>
</dbReference>
<reference evidence="8 9" key="1">
    <citation type="submission" date="2024-06" db="EMBL/GenBank/DDBJ databases">
        <authorList>
            <person name="Pan Q."/>
            <person name="Wen M."/>
            <person name="Jouanno E."/>
            <person name="Zahm M."/>
            <person name="Klopp C."/>
            <person name="Cabau C."/>
            <person name="Louis A."/>
            <person name="Berthelot C."/>
            <person name="Parey E."/>
            <person name="Roest Crollius H."/>
            <person name="Montfort J."/>
            <person name="Robinson-Rechavi M."/>
            <person name="Bouchez O."/>
            <person name="Lampietro C."/>
            <person name="Lopez Roques C."/>
            <person name="Donnadieu C."/>
            <person name="Postlethwait J."/>
            <person name="Bobe J."/>
            <person name="Verreycken H."/>
            <person name="Guiguen Y."/>
        </authorList>
    </citation>
    <scope>NUCLEOTIDE SEQUENCE [LARGE SCALE GENOMIC DNA]</scope>
    <source>
        <strain evidence="8">Up_M1</strain>
        <tissue evidence="8">Testis</tissue>
    </source>
</reference>
<dbReference type="InterPro" id="IPR013083">
    <property type="entry name" value="Znf_RING/FYVE/PHD"/>
</dbReference>
<evidence type="ECO:0000256" key="3">
    <source>
        <dbReference type="ARBA" id="ARBA00022833"/>
    </source>
</evidence>
<dbReference type="SUPFAM" id="SSF57845">
    <property type="entry name" value="B-box zinc-binding domain"/>
    <property type="match status" value="1"/>
</dbReference>
<dbReference type="CDD" id="cd12893">
    <property type="entry name" value="SPRY_PRY_TRIM35"/>
    <property type="match status" value="1"/>
</dbReference>
<evidence type="ECO:0000259" key="7">
    <source>
        <dbReference type="PROSITE" id="PS50188"/>
    </source>
</evidence>
<dbReference type="Pfam" id="PF00643">
    <property type="entry name" value="zf-B_box"/>
    <property type="match status" value="1"/>
</dbReference>
<dbReference type="InterPro" id="IPR001841">
    <property type="entry name" value="Znf_RING"/>
</dbReference>
<dbReference type="InterPro" id="IPR001870">
    <property type="entry name" value="B30.2/SPRY"/>
</dbReference>
<dbReference type="InterPro" id="IPR003877">
    <property type="entry name" value="SPRY_dom"/>
</dbReference>
<evidence type="ECO:0000313" key="9">
    <source>
        <dbReference type="Proteomes" id="UP001557470"/>
    </source>
</evidence>
<dbReference type="SMART" id="SM00449">
    <property type="entry name" value="SPRY"/>
    <property type="match status" value="1"/>
</dbReference>
<keyword evidence="3" id="KW-0862">Zinc</keyword>
<dbReference type="SMART" id="SM00336">
    <property type="entry name" value="BBOX"/>
    <property type="match status" value="1"/>
</dbReference>
<dbReference type="Gene3D" id="3.30.160.60">
    <property type="entry name" value="Classic Zinc Finger"/>
    <property type="match status" value="1"/>
</dbReference>
<evidence type="ECO:0000259" key="6">
    <source>
        <dbReference type="PROSITE" id="PS50119"/>
    </source>
</evidence>
<dbReference type="AlphaFoldDB" id="A0ABD0WPE1"/>
<proteinExistence type="predicted"/>
<dbReference type="PANTHER" id="PTHR24103">
    <property type="entry name" value="E3 UBIQUITIN-PROTEIN LIGASE TRIM"/>
    <property type="match status" value="1"/>
</dbReference>
<evidence type="ECO:0000256" key="2">
    <source>
        <dbReference type="ARBA" id="ARBA00022771"/>
    </source>
</evidence>
<dbReference type="InterPro" id="IPR050143">
    <property type="entry name" value="TRIM/RBCC"/>
</dbReference>
<dbReference type="InterPro" id="IPR003879">
    <property type="entry name" value="Butyrophylin_SPRY"/>
</dbReference>
<dbReference type="InterPro" id="IPR043136">
    <property type="entry name" value="B30.2/SPRY_sf"/>
</dbReference>
<dbReference type="CDD" id="cd19800">
    <property type="entry name" value="Bbox2_xNF7-like"/>
    <property type="match status" value="1"/>
</dbReference>
<sequence>MATGSFFQEEDLLCPVCYDVFRDPVVLPCSHSACKTCMEEYWKHKGHQECPVCRKRSSMLLPVVSLTLKKLCEGFLQERNARRADFVSEVCVQHKEKLKLFCLDDEQPVCLVCRDSKRHKGHKFCPIDEVVQDQKEIVKAELEPLKKKLRLYSEAKIACGQTEKYILTQAAETHHEIKKQFEFIYKFLLGEEKARINSLMEEEKEKTQAIKEKAEDFNKIISSISRKIQAVEDCLDADQVTLLQRHQAMLYKDRTQFTAPGPQLASGALIDVAKHLGNLQIKVWEKLQGHLKYYPVNLDPNTAHRNVLVNPDMSTFRIRNSWEREEVVPLTPERFSLYEAVLGSEGFDSGTHSWDIEVRDPSLQEDQTGSEWAIGVVGESASRKGVIDSGGWRLDHQEGVYTVRSVPDPPILIPVNLKQKPRRIRVTLDWDGGKLTFSNLDKNEHLHTFTHTFTEKIFPYLSNGSDLDNMKILPAVPLVSS</sequence>
<comment type="caution">
    <text evidence="8">The sequence shown here is derived from an EMBL/GenBank/DDBJ whole genome shotgun (WGS) entry which is preliminary data.</text>
</comment>
<dbReference type="Gene3D" id="2.60.120.920">
    <property type="match status" value="1"/>
</dbReference>
<evidence type="ECO:0000256" key="1">
    <source>
        <dbReference type="ARBA" id="ARBA00022723"/>
    </source>
</evidence>
<accession>A0ABD0WPE1</accession>
<dbReference type="Pfam" id="PF13765">
    <property type="entry name" value="PRY"/>
    <property type="match status" value="1"/>
</dbReference>
<dbReference type="SUPFAM" id="SSF49899">
    <property type="entry name" value="Concanavalin A-like lectins/glucanases"/>
    <property type="match status" value="1"/>
</dbReference>
<dbReference type="Pfam" id="PF13920">
    <property type="entry name" value="zf-C3HC4_3"/>
    <property type="match status" value="1"/>
</dbReference>
<dbReference type="SMART" id="SM00184">
    <property type="entry name" value="RING"/>
    <property type="match status" value="1"/>
</dbReference>
<name>A0ABD0WPE1_UMBPY</name>
<dbReference type="InterPro" id="IPR000315">
    <property type="entry name" value="Znf_B-box"/>
</dbReference>
<gene>
    <name evidence="8" type="ORF">UPYG_G00210170</name>
</gene>
<evidence type="ECO:0000259" key="5">
    <source>
        <dbReference type="PROSITE" id="PS50089"/>
    </source>
</evidence>
<dbReference type="SMART" id="SM00589">
    <property type="entry name" value="PRY"/>
    <property type="match status" value="1"/>
</dbReference>
<evidence type="ECO:0000313" key="8">
    <source>
        <dbReference type="EMBL" id="KAL0973728.1"/>
    </source>
</evidence>
<keyword evidence="9" id="KW-1185">Reference proteome</keyword>
<dbReference type="Proteomes" id="UP001557470">
    <property type="component" value="Unassembled WGS sequence"/>
</dbReference>
<dbReference type="EMBL" id="JAGEUA010000006">
    <property type="protein sequence ID" value="KAL0973728.1"/>
    <property type="molecule type" value="Genomic_DNA"/>
</dbReference>
<keyword evidence="2 4" id="KW-0863">Zinc-finger</keyword>
<dbReference type="PRINTS" id="PR01407">
    <property type="entry name" value="BUTYPHLNCDUF"/>
</dbReference>
<feature type="domain" description="RING-type" evidence="5">
    <location>
        <begin position="14"/>
        <end position="54"/>
    </location>
</feature>
<dbReference type="Gene3D" id="3.30.40.10">
    <property type="entry name" value="Zinc/RING finger domain, C3HC4 (zinc finger)"/>
    <property type="match status" value="1"/>
</dbReference>
<protein>
    <submittedName>
        <fullName evidence="8">Uncharacterized protein</fullName>
    </submittedName>
</protein>
<feature type="domain" description="B30.2/SPRY" evidence="7">
    <location>
        <begin position="276"/>
        <end position="479"/>
    </location>
</feature>
<dbReference type="GO" id="GO:0008270">
    <property type="term" value="F:zinc ion binding"/>
    <property type="evidence" value="ECO:0007669"/>
    <property type="project" value="UniProtKB-KW"/>
</dbReference>
<organism evidence="8 9">
    <name type="scientific">Umbra pygmaea</name>
    <name type="common">Eastern mudminnow</name>
    <dbReference type="NCBI Taxonomy" id="75934"/>
    <lineage>
        <taxon>Eukaryota</taxon>
        <taxon>Metazoa</taxon>
        <taxon>Chordata</taxon>
        <taxon>Craniata</taxon>
        <taxon>Vertebrata</taxon>
        <taxon>Euteleostomi</taxon>
        <taxon>Actinopterygii</taxon>
        <taxon>Neopterygii</taxon>
        <taxon>Teleostei</taxon>
        <taxon>Protacanthopterygii</taxon>
        <taxon>Esociformes</taxon>
        <taxon>Umbridae</taxon>
        <taxon>Umbra</taxon>
    </lineage>
</organism>
<dbReference type="SUPFAM" id="SSF57850">
    <property type="entry name" value="RING/U-box"/>
    <property type="match status" value="1"/>
</dbReference>
<dbReference type="Pfam" id="PF00622">
    <property type="entry name" value="SPRY"/>
    <property type="match status" value="1"/>
</dbReference>